<dbReference type="EMBL" id="JAAIUW010000002">
    <property type="protein sequence ID" value="KAF7842681.1"/>
    <property type="molecule type" value="Genomic_DNA"/>
</dbReference>
<organism evidence="1 2">
    <name type="scientific">Senna tora</name>
    <dbReference type="NCBI Taxonomy" id="362788"/>
    <lineage>
        <taxon>Eukaryota</taxon>
        <taxon>Viridiplantae</taxon>
        <taxon>Streptophyta</taxon>
        <taxon>Embryophyta</taxon>
        <taxon>Tracheophyta</taxon>
        <taxon>Spermatophyta</taxon>
        <taxon>Magnoliopsida</taxon>
        <taxon>eudicotyledons</taxon>
        <taxon>Gunneridae</taxon>
        <taxon>Pentapetalae</taxon>
        <taxon>rosids</taxon>
        <taxon>fabids</taxon>
        <taxon>Fabales</taxon>
        <taxon>Fabaceae</taxon>
        <taxon>Caesalpinioideae</taxon>
        <taxon>Cassia clade</taxon>
        <taxon>Senna</taxon>
    </lineage>
</organism>
<dbReference type="AlphaFoldDB" id="A0A835CGY8"/>
<gene>
    <name evidence="1" type="ORF">G2W53_004979</name>
</gene>
<dbReference type="Proteomes" id="UP000634136">
    <property type="component" value="Unassembled WGS sequence"/>
</dbReference>
<protein>
    <submittedName>
        <fullName evidence="1">Uncharacterized protein</fullName>
    </submittedName>
</protein>
<keyword evidence="2" id="KW-1185">Reference proteome</keyword>
<name>A0A835CGY8_9FABA</name>
<accession>A0A835CGY8</accession>
<comment type="caution">
    <text evidence="1">The sequence shown here is derived from an EMBL/GenBank/DDBJ whole genome shotgun (WGS) entry which is preliminary data.</text>
</comment>
<proteinExistence type="predicted"/>
<sequence>MCKSNKEGGSWLHYTPKQACPSPTSCPVPSLYLHPSSCLCFSPSSPPAGAAQQDPATYMATETFDWLFDGMPAQALDVYRASLLRIKVLPCMFHNSPTLHLTPTKGACKLRDFTLFKRQDRIRYHTWITDHALQRLFRIRQRVWCRPELTGSNPASSPASSCHFQITAEVTQPGILNYKYVKR</sequence>
<evidence type="ECO:0000313" key="2">
    <source>
        <dbReference type="Proteomes" id="UP000634136"/>
    </source>
</evidence>
<evidence type="ECO:0000313" key="1">
    <source>
        <dbReference type="EMBL" id="KAF7842681.1"/>
    </source>
</evidence>
<reference evidence="1" key="1">
    <citation type="submission" date="2020-09" db="EMBL/GenBank/DDBJ databases">
        <title>Genome-Enabled Discovery of Anthraquinone Biosynthesis in Senna tora.</title>
        <authorList>
            <person name="Kang S.-H."/>
            <person name="Pandey R.P."/>
            <person name="Lee C.-M."/>
            <person name="Sim J.-S."/>
            <person name="Jeong J.-T."/>
            <person name="Choi B.-S."/>
            <person name="Jung M."/>
            <person name="Ginzburg D."/>
            <person name="Zhao K."/>
            <person name="Won S.Y."/>
            <person name="Oh T.-J."/>
            <person name="Yu Y."/>
            <person name="Kim N.-H."/>
            <person name="Lee O.R."/>
            <person name="Lee T.-H."/>
            <person name="Bashyal P."/>
            <person name="Kim T.-S."/>
            <person name="Lee W.-H."/>
            <person name="Kawkins C."/>
            <person name="Kim C.-K."/>
            <person name="Kim J.S."/>
            <person name="Ahn B.O."/>
            <person name="Rhee S.Y."/>
            <person name="Sohng J.K."/>
        </authorList>
    </citation>
    <scope>NUCLEOTIDE SEQUENCE</scope>
    <source>
        <tissue evidence="1">Leaf</tissue>
    </source>
</reference>